<evidence type="ECO:0000313" key="3">
    <source>
        <dbReference type="Proteomes" id="UP000228593"/>
    </source>
</evidence>
<evidence type="ECO:0000256" key="1">
    <source>
        <dbReference type="SAM" id="MobiDB-lite"/>
    </source>
</evidence>
<reference evidence="2 3" key="1">
    <citation type="submission" date="2017-10" db="EMBL/GenBank/DDBJ databases">
        <title>Massilia psychrophilum sp. nov., a novel purple-pigmented bacterium isolated from Tianshan glacier, Xinjiang Municipality, China.</title>
        <authorList>
            <person name="Wang H."/>
        </authorList>
    </citation>
    <scope>NUCLEOTIDE SEQUENCE [LARGE SCALE GENOMIC DNA]</scope>
    <source>
        <strain evidence="2 3">JCM 30813</strain>
    </source>
</reference>
<dbReference type="Proteomes" id="UP000228593">
    <property type="component" value="Unassembled WGS sequence"/>
</dbReference>
<gene>
    <name evidence="2" type="ORF">CR103_16110</name>
</gene>
<comment type="caution">
    <text evidence="2">The sequence shown here is derived from an EMBL/GenBank/DDBJ whole genome shotgun (WGS) entry which is preliminary data.</text>
</comment>
<proteinExistence type="predicted"/>
<name>A0A2G8SZ83_9BURK</name>
<dbReference type="AlphaFoldDB" id="A0A2G8SZ83"/>
<feature type="region of interest" description="Disordered" evidence="1">
    <location>
        <begin position="73"/>
        <end position="100"/>
    </location>
</feature>
<evidence type="ECO:0000313" key="2">
    <source>
        <dbReference type="EMBL" id="PIL38758.1"/>
    </source>
</evidence>
<keyword evidence="3" id="KW-1185">Reference proteome</keyword>
<protein>
    <submittedName>
        <fullName evidence="2">Uncharacterized protein</fullName>
    </submittedName>
</protein>
<organism evidence="2 3">
    <name type="scientific">Massilia psychrophila</name>
    <dbReference type="NCBI Taxonomy" id="1603353"/>
    <lineage>
        <taxon>Bacteria</taxon>
        <taxon>Pseudomonadati</taxon>
        <taxon>Pseudomonadota</taxon>
        <taxon>Betaproteobacteria</taxon>
        <taxon>Burkholderiales</taxon>
        <taxon>Oxalobacteraceae</taxon>
        <taxon>Telluria group</taxon>
        <taxon>Massilia</taxon>
    </lineage>
</organism>
<accession>A0A2G8SZ83</accession>
<dbReference type="EMBL" id="PDOB01000029">
    <property type="protein sequence ID" value="PIL38758.1"/>
    <property type="molecule type" value="Genomic_DNA"/>
</dbReference>
<sequence>MANRGKASPPPAVVFTFFDEHVHDSRAWFKLIPGNPETEDDAHATLVKRVKQLNTERERNASLEKEFLASRRTSFSLTGRKPPASAPKYQPPHSRFTDEEQRTIDEYARTNKIFRMLTEGREAFELGPIAGRAGYLRFRKIYGGSDSALISAAGRVEEGRSRTA</sequence>